<dbReference type="FunFam" id="1.10.510.10:FF:000021">
    <property type="entry name" value="Serine/threonine protein kinase"/>
    <property type="match status" value="1"/>
</dbReference>
<feature type="compositionally biased region" description="Polar residues" evidence="11">
    <location>
        <begin position="618"/>
        <end position="635"/>
    </location>
</feature>
<dbReference type="AlphaFoldDB" id="A0A934QR07"/>
<feature type="domain" description="PASTA" evidence="14">
    <location>
        <begin position="435"/>
        <end position="504"/>
    </location>
</feature>
<evidence type="ECO:0000256" key="5">
    <source>
        <dbReference type="ARBA" id="ARBA00022741"/>
    </source>
</evidence>
<evidence type="ECO:0000313" key="15">
    <source>
        <dbReference type="EMBL" id="MBK1784518.1"/>
    </source>
</evidence>
<evidence type="ECO:0000256" key="8">
    <source>
        <dbReference type="ARBA" id="ARBA00047899"/>
    </source>
</evidence>
<dbReference type="GO" id="GO:0005524">
    <property type="term" value="F:ATP binding"/>
    <property type="evidence" value="ECO:0007669"/>
    <property type="project" value="UniProtKB-UniRule"/>
</dbReference>
<gene>
    <name evidence="15" type="primary">pknB</name>
    <name evidence="15" type="ORF">JHE00_09280</name>
</gene>
<keyword evidence="12" id="KW-0812">Transmembrane</keyword>
<dbReference type="PANTHER" id="PTHR43289:SF6">
    <property type="entry name" value="SERINE_THREONINE-PROTEIN KINASE NEKL-3"/>
    <property type="match status" value="1"/>
</dbReference>
<sequence>MSAPRLLSNRYELGDTLGYGGMSEVHHGHDVRLGREVAIKILRADLARDPQFQERFRREAQNAAALNHPAIVAVYDTGETDTEYGPLPYIVMEYVEGRTLRDIVKTEGPMTQKRAMEVMADVSAALDFSHRHGIIHRDVKPANVMITRNGAVKVMDFGIARAMHDGQAAMTQTAAVIGTAQYLSPEQARGEQVDARSDVYAAGCVLYELVTGEPPFTGDSPVAVAYQHVREDPKPPSAVNPGVSPELDAVVLKALSKGAANRYQSAAEMRSDLVRTLSGQRPSAPMVMSDDERTQVLNAPRQQTDAYGYDDYDPEAYDADEEARRKRKRAWLIAGIVALVIAGIAFVAWIMGAFKGDPELKGVPDVTGRTYQQATAELREQGFNNFRQENRVCRDDSSDEQSCGPDDIDKVISTNPAASEQIAPERQIVLTVGVAPEQVQVPDLSGRSRQDAEQLLQGEGLTLDQNVVEVEVDDESQVGNVVKQTPEAGAEVEKGSTVRITIGKAPETIGVTNYTGEQFDVAKAGLEGAGFTVVRNDVDSAEAEGVVVNQTPNGGEFTPGTTITLDVSNGSGQQISMPDLSGLNENQATRKLEEAGWSGQISTQTETVDDESQVGKVVNTNPSAGSTITKDQSITLILGEDEEGSTETSTSDEPGLPGFP</sequence>
<dbReference type="Gene3D" id="3.30.200.20">
    <property type="entry name" value="Phosphorylase Kinase, domain 1"/>
    <property type="match status" value="1"/>
</dbReference>
<dbReference type="NCBIfam" id="NF033483">
    <property type="entry name" value="PknB_PASTA_kin"/>
    <property type="match status" value="1"/>
</dbReference>
<keyword evidence="4" id="KW-0677">Repeat</keyword>
<comment type="caution">
    <text evidence="15">The sequence shown here is derived from an EMBL/GenBank/DDBJ whole genome shotgun (WGS) entry which is preliminary data.</text>
</comment>
<dbReference type="Gene3D" id="1.10.510.10">
    <property type="entry name" value="Transferase(Phosphotransferase) domain 1"/>
    <property type="match status" value="1"/>
</dbReference>
<feature type="transmembrane region" description="Helical" evidence="12">
    <location>
        <begin position="330"/>
        <end position="351"/>
    </location>
</feature>
<feature type="domain" description="PASTA" evidence="14">
    <location>
        <begin position="357"/>
        <end position="434"/>
    </location>
</feature>
<dbReference type="InterPro" id="IPR008271">
    <property type="entry name" value="Ser/Thr_kinase_AS"/>
</dbReference>
<dbReference type="SMART" id="SM00740">
    <property type="entry name" value="PASTA"/>
    <property type="match status" value="4"/>
</dbReference>
<accession>A0A934QR07</accession>
<keyword evidence="3" id="KW-0808">Transferase</keyword>
<evidence type="ECO:0000256" key="3">
    <source>
        <dbReference type="ARBA" id="ARBA00022679"/>
    </source>
</evidence>
<feature type="region of interest" description="Disordered" evidence="11">
    <location>
        <begin position="618"/>
        <end position="660"/>
    </location>
</feature>
<evidence type="ECO:0000313" key="16">
    <source>
        <dbReference type="Proteomes" id="UP000635245"/>
    </source>
</evidence>
<dbReference type="Proteomes" id="UP000635245">
    <property type="component" value="Unassembled WGS sequence"/>
</dbReference>
<evidence type="ECO:0000256" key="10">
    <source>
        <dbReference type="PROSITE-ProRule" id="PRU10141"/>
    </source>
</evidence>
<evidence type="ECO:0000256" key="2">
    <source>
        <dbReference type="ARBA" id="ARBA00022527"/>
    </source>
</evidence>
<evidence type="ECO:0000256" key="4">
    <source>
        <dbReference type="ARBA" id="ARBA00022737"/>
    </source>
</evidence>
<reference evidence="15" key="1">
    <citation type="submission" date="2020-12" db="EMBL/GenBank/DDBJ databases">
        <title>Prauserella sp. ASG 168, a novel actinomycete isolated from cave rock.</title>
        <authorList>
            <person name="Suriyachadkun C."/>
        </authorList>
    </citation>
    <scope>NUCLEOTIDE SEQUENCE</scope>
    <source>
        <strain evidence="15">ASG 168</strain>
    </source>
</reference>
<evidence type="ECO:0000256" key="6">
    <source>
        <dbReference type="ARBA" id="ARBA00022777"/>
    </source>
</evidence>
<keyword evidence="12" id="KW-1133">Transmembrane helix</keyword>
<dbReference type="Gene3D" id="3.30.10.20">
    <property type="match status" value="4"/>
</dbReference>
<evidence type="ECO:0000256" key="9">
    <source>
        <dbReference type="ARBA" id="ARBA00048679"/>
    </source>
</evidence>
<evidence type="ECO:0000256" key="11">
    <source>
        <dbReference type="SAM" id="MobiDB-lite"/>
    </source>
</evidence>
<proteinExistence type="predicted"/>
<dbReference type="PROSITE" id="PS00107">
    <property type="entry name" value="PROTEIN_KINASE_ATP"/>
    <property type="match status" value="1"/>
</dbReference>
<dbReference type="FunFam" id="3.30.200.20:FF:000035">
    <property type="entry name" value="Serine/threonine protein kinase Stk1"/>
    <property type="match status" value="1"/>
</dbReference>
<evidence type="ECO:0000259" key="13">
    <source>
        <dbReference type="PROSITE" id="PS50011"/>
    </source>
</evidence>
<comment type="catalytic activity">
    <reaction evidence="8">
        <text>L-threonyl-[protein] + ATP = O-phospho-L-threonyl-[protein] + ADP + H(+)</text>
        <dbReference type="Rhea" id="RHEA:46608"/>
        <dbReference type="Rhea" id="RHEA-COMP:11060"/>
        <dbReference type="Rhea" id="RHEA-COMP:11605"/>
        <dbReference type="ChEBI" id="CHEBI:15378"/>
        <dbReference type="ChEBI" id="CHEBI:30013"/>
        <dbReference type="ChEBI" id="CHEBI:30616"/>
        <dbReference type="ChEBI" id="CHEBI:61977"/>
        <dbReference type="ChEBI" id="CHEBI:456216"/>
        <dbReference type="EC" id="2.7.11.1"/>
    </reaction>
</comment>
<feature type="domain" description="Protein kinase" evidence="13">
    <location>
        <begin position="11"/>
        <end position="274"/>
    </location>
</feature>
<feature type="domain" description="PASTA" evidence="14">
    <location>
        <begin position="571"/>
        <end position="640"/>
    </location>
</feature>
<keyword evidence="6 15" id="KW-0418">Kinase</keyword>
<keyword evidence="7 10" id="KW-0067">ATP-binding</keyword>
<feature type="domain" description="PASTA" evidence="14">
    <location>
        <begin position="505"/>
        <end position="569"/>
    </location>
</feature>
<dbReference type="SMART" id="SM00220">
    <property type="entry name" value="S_TKc"/>
    <property type="match status" value="1"/>
</dbReference>
<keyword evidence="12" id="KW-0472">Membrane</keyword>
<dbReference type="Pfam" id="PF03793">
    <property type="entry name" value="PASTA"/>
    <property type="match status" value="4"/>
</dbReference>
<name>A0A934QR07_9PSEU</name>
<dbReference type="Pfam" id="PF00069">
    <property type="entry name" value="Pkinase"/>
    <property type="match status" value="1"/>
</dbReference>
<protein>
    <recommendedName>
        <fullName evidence="1">non-specific serine/threonine protein kinase</fullName>
        <ecNumber evidence="1">2.7.11.1</ecNumber>
    </recommendedName>
</protein>
<dbReference type="CDD" id="cd06577">
    <property type="entry name" value="PASTA_pknB"/>
    <property type="match status" value="4"/>
</dbReference>
<evidence type="ECO:0000256" key="7">
    <source>
        <dbReference type="ARBA" id="ARBA00022840"/>
    </source>
</evidence>
<dbReference type="EC" id="2.7.11.1" evidence="1"/>
<dbReference type="CDD" id="cd14014">
    <property type="entry name" value="STKc_PknB_like"/>
    <property type="match status" value="1"/>
</dbReference>
<organism evidence="15 16">
    <name type="scientific">Prauserella cavernicola</name>
    <dbReference type="NCBI Taxonomy" id="2800127"/>
    <lineage>
        <taxon>Bacteria</taxon>
        <taxon>Bacillati</taxon>
        <taxon>Actinomycetota</taxon>
        <taxon>Actinomycetes</taxon>
        <taxon>Pseudonocardiales</taxon>
        <taxon>Pseudonocardiaceae</taxon>
        <taxon>Prauserella</taxon>
    </lineage>
</organism>
<keyword evidence="16" id="KW-1185">Reference proteome</keyword>
<dbReference type="PANTHER" id="PTHR43289">
    <property type="entry name" value="MITOGEN-ACTIVATED PROTEIN KINASE KINASE KINASE 20-RELATED"/>
    <property type="match status" value="1"/>
</dbReference>
<dbReference type="InterPro" id="IPR005543">
    <property type="entry name" value="PASTA_dom"/>
</dbReference>
<dbReference type="EMBL" id="JAENJH010000002">
    <property type="protein sequence ID" value="MBK1784518.1"/>
    <property type="molecule type" value="Genomic_DNA"/>
</dbReference>
<dbReference type="InterPro" id="IPR000719">
    <property type="entry name" value="Prot_kinase_dom"/>
</dbReference>
<dbReference type="InterPro" id="IPR017441">
    <property type="entry name" value="Protein_kinase_ATP_BS"/>
</dbReference>
<dbReference type="PROSITE" id="PS50011">
    <property type="entry name" value="PROTEIN_KINASE_DOM"/>
    <property type="match status" value="1"/>
</dbReference>
<evidence type="ECO:0000259" key="14">
    <source>
        <dbReference type="PROSITE" id="PS51178"/>
    </source>
</evidence>
<dbReference type="GO" id="GO:0004674">
    <property type="term" value="F:protein serine/threonine kinase activity"/>
    <property type="evidence" value="ECO:0007669"/>
    <property type="project" value="UniProtKB-KW"/>
</dbReference>
<dbReference type="GO" id="GO:0045717">
    <property type="term" value="P:negative regulation of fatty acid biosynthetic process"/>
    <property type="evidence" value="ECO:0007669"/>
    <property type="project" value="UniProtKB-ARBA"/>
</dbReference>
<evidence type="ECO:0000256" key="12">
    <source>
        <dbReference type="SAM" id="Phobius"/>
    </source>
</evidence>
<dbReference type="PROSITE" id="PS51178">
    <property type="entry name" value="PASTA"/>
    <property type="match status" value="4"/>
</dbReference>
<dbReference type="SUPFAM" id="SSF56112">
    <property type="entry name" value="Protein kinase-like (PK-like)"/>
    <property type="match status" value="1"/>
</dbReference>
<comment type="catalytic activity">
    <reaction evidence="9">
        <text>L-seryl-[protein] + ATP = O-phospho-L-seryl-[protein] + ADP + H(+)</text>
        <dbReference type="Rhea" id="RHEA:17989"/>
        <dbReference type="Rhea" id="RHEA-COMP:9863"/>
        <dbReference type="Rhea" id="RHEA-COMP:11604"/>
        <dbReference type="ChEBI" id="CHEBI:15378"/>
        <dbReference type="ChEBI" id="CHEBI:29999"/>
        <dbReference type="ChEBI" id="CHEBI:30616"/>
        <dbReference type="ChEBI" id="CHEBI:83421"/>
        <dbReference type="ChEBI" id="CHEBI:456216"/>
        <dbReference type="EC" id="2.7.11.1"/>
    </reaction>
</comment>
<evidence type="ECO:0000256" key="1">
    <source>
        <dbReference type="ARBA" id="ARBA00012513"/>
    </source>
</evidence>
<keyword evidence="5 10" id="KW-0547">Nucleotide-binding</keyword>
<feature type="binding site" evidence="10">
    <location>
        <position position="40"/>
    </location>
    <ligand>
        <name>ATP</name>
        <dbReference type="ChEBI" id="CHEBI:30616"/>
    </ligand>
</feature>
<keyword evidence="2" id="KW-0723">Serine/threonine-protein kinase</keyword>
<dbReference type="InterPro" id="IPR011009">
    <property type="entry name" value="Kinase-like_dom_sf"/>
</dbReference>
<dbReference type="RefSeq" id="WP_200316976.1">
    <property type="nucleotide sequence ID" value="NZ_JAENJH010000002.1"/>
</dbReference>
<dbReference type="PROSITE" id="PS00108">
    <property type="entry name" value="PROTEIN_KINASE_ST"/>
    <property type="match status" value="1"/>
</dbReference>